<protein>
    <submittedName>
        <fullName evidence="2">Uncharacterized protein</fullName>
    </submittedName>
</protein>
<keyword evidence="3" id="KW-1185">Reference proteome</keyword>
<sequence>MLAASGIVMGWAATSTTSRGAVTSENRSSSKRSKVGNHMGQWYDREEWDDHEGPDESSQR</sequence>
<accession>A0A0L0FXU5</accession>
<evidence type="ECO:0000313" key="2">
    <source>
        <dbReference type="EMBL" id="KNC81650.1"/>
    </source>
</evidence>
<dbReference type="AlphaFoldDB" id="A0A0L0FXU5"/>
<proteinExistence type="predicted"/>
<feature type="compositionally biased region" description="Acidic residues" evidence="1">
    <location>
        <begin position="46"/>
        <end position="60"/>
    </location>
</feature>
<gene>
    <name evidence="2" type="ORF">SARC_06037</name>
</gene>
<evidence type="ECO:0000256" key="1">
    <source>
        <dbReference type="SAM" id="MobiDB-lite"/>
    </source>
</evidence>
<organism evidence="2 3">
    <name type="scientific">Sphaeroforma arctica JP610</name>
    <dbReference type="NCBI Taxonomy" id="667725"/>
    <lineage>
        <taxon>Eukaryota</taxon>
        <taxon>Ichthyosporea</taxon>
        <taxon>Ichthyophonida</taxon>
        <taxon>Sphaeroforma</taxon>
    </lineage>
</organism>
<dbReference type="RefSeq" id="XP_014155552.1">
    <property type="nucleotide sequence ID" value="XM_014300077.1"/>
</dbReference>
<dbReference type="EMBL" id="KQ242011">
    <property type="protein sequence ID" value="KNC81650.1"/>
    <property type="molecule type" value="Genomic_DNA"/>
</dbReference>
<dbReference type="GeneID" id="25906541"/>
<dbReference type="Proteomes" id="UP000054560">
    <property type="component" value="Unassembled WGS sequence"/>
</dbReference>
<feature type="region of interest" description="Disordered" evidence="1">
    <location>
        <begin position="1"/>
        <end position="60"/>
    </location>
</feature>
<evidence type="ECO:0000313" key="3">
    <source>
        <dbReference type="Proteomes" id="UP000054560"/>
    </source>
</evidence>
<reference evidence="2 3" key="1">
    <citation type="submission" date="2011-02" db="EMBL/GenBank/DDBJ databases">
        <title>The Genome Sequence of Sphaeroforma arctica JP610.</title>
        <authorList>
            <consortium name="The Broad Institute Genome Sequencing Platform"/>
            <person name="Russ C."/>
            <person name="Cuomo C."/>
            <person name="Young S.K."/>
            <person name="Zeng Q."/>
            <person name="Gargeya S."/>
            <person name="Alvarado L."/>
            <person name="Berlin A."/>
            <person name="Chapman S.B."/>
            <person name="Chen Z."/>
            <person name="Freedman E."/>
            <person name="Gellesch M."/>
            <person name="Goldberg J."/>
            <person name="Griggs A."/>
            <person name="Gujja S."/>
            <person name="Heilman E."/>
            <person name="Heiman D."/>
            <person name="Howarth C."/>
            <person name="Mehta T."/>
            <person name="Neiman D."/>
            <person name="Pearson M."/>
            <person name="Roberts A."/>
            <person name="Saif S."/>
            <person name="Shea T."/>
            <person name="Shenoy N."/>
            <person name="Sisk P."/>
            <person name="Stolte C."/>
            <person name="Sykes S."/>
            <person name="White J."/>
            <person name="Yandava C."/>
            <person name="Burger G."/>
            <person name="Gray M.W."/>
            <person name="Holland P.W.H."/>
            <person name="King N."/>
            <person name="Lang F.B.F."/>
            <person name="Roger A.J."/>
            <person name="Ruiz-Trillo I."/>
            <person name="Haas B."/>
            <person name="Nusbaum C."/>
            <person name="Birren B."/>
        </authorList>
    </citation>
    <scope>NUCLEOTIDE SEQUENCE [LARGE SCALE GENOMIC DNA]</scope>
    <source>
        <strain evidence="2 3">JP610</strain>
    </source>
</reference>
<feature type="compositionally biased region" description="Polar residues" evidence="1">
    <location>
        <begin position="13"/>
        <end position="27"/>
    </location>
</feature>
<name>A0A0L0FXU5_9EUKA</name>